<dbReference type="SMART" id="SM00854">
    <property type="entry name" value="PGA_cap"/>
    <property type="match status" value="1"/>
</dbReference>
<comment type="similarity">
    <text evidence="1">Belongs to the CapA family.</text>
</comment>
<dbReference type="Proteomes" id="UP000236842">
    <property type="component" value="Unassembled WGS sequence"/>
</dbReference>
<sequence>MDKTLIALSLIGGSLLFVCVFFVASVAYAPNNVYTPEPASIPAASLSQPITFVFGGDVMLGRKVNYEMHQRNDFSFPFASITPIFAGADAVLVNLESPLYEPCPVSNASSMTLCASPESARALARAGVTLVSFANNHMRDYGAAGIAQTNDLLAQQGIGVVNNGKVFIREVRGYKVGLIAYNLTWGNVLDSDIRVAIEHARFQADMLIASFHWGDEYTDEPNAYQKRIAHAAIDAGADVVIGSHPHHVQPIGQYKGKYIFYSLGNLIFDQMWSEKTRIGALIKFVWNAEQGDTSYEIIPTKIFDFAQPQLLGGADKQAVIDFMTGATLR</sequence>
<evidence type="ECO:0000259" key="2">
    <source>
        <dbReference type="SMART" id="SM00854"/>
    </source>
</evidence>
<evidence type="ECO:0000313" key="3">
    <source>
        <dbReference type="EMBL" id="PIX28496.1"/>
    </source>
</evidence>
<dbReference type="Gene3D" id="3.60.21.10">
    <property type="match status" value="1"/>
</dbReference>
<dbReference type="PANTHER" id="PTHR33393">
    <property type="entry name" value="POLYGLUTAMINE SYNTHESIS ACCESSORY PROTEIN RV0574C-RELATED"/>
    <property type="match status" value="1"/>
</dbReference>
<dbReference type="CDD" id="cd07381">
    <property type="entry name" value="MPP_CapA"/>
    <property type="match status" value="1"/>
</dbReference>
<dbReference type="Pfam" id="PF09587">
    <property type="entry name" value="PGA_cap"/>
    <property type="match status" value="1"/>
</dbReference>
<dbReference type="PANTHER" id="PTHR33393:SF11">
    <property type="entry name" value="POLYGLUTAMINE SYNTHESIS ACCESSORY PROTEIN RV0574C-RELATED"/>
    <property type="match status" value="1"/>
</dbReference>
<dbReference type="InterPro" id="IPR052169">
    <property type="entry name" value="CW_Biosynth-Accessory"/>
</dbReference>
<dbReference type="InterPro" id="IPR019079">
    <property type="entry name" value="Capsule_synth_CapA"/>
</dbReference>
<evidence type="ECO:0000313" key="4">
    <source>
        <dbReference type="Proteomes" id="UP000236842"/>
    </source>
</evidence>
<dbReference type="EMBL" id="PFIJ01000053">
    <property type="protein sequence ID" value="PIX28496.1"/>
    <property type="molecule type" value="Genomic_DNA"/>
</dbReference>
<accession>A0A2H9N3M3</accession>
<gene>
    <name evidence="3" type="ORF">COZ64_02955</name>
</gene>
<proteinExistence type="inferred from homology"/>
<dbReference type="InterPro" id="IPR029052">
    <property type="entry name" value="Metallo-depent_PP-like"/>
</dbReference>
<dbReference type="SUPFAM" id="SSF56300">
    <property type="entry name" value="Metallo-dependent phosphatases"/>
    <property type="match status" value="1"/>
</dbReference>
<dbReference type="AlphaFoldDB" id="A0A2H9N3M3"/>
<protein>
    <recommendedName>
        <fullName evidence="2">Capsule synthesis protein CapA domain-containing protein</fullName>
    </recommendedName>
</protein>
<organism evidence="3 4">
    <name type="scientific">Candidatus Brennerbacteria bacterium CG_4_8_14_3_um_filter_43_14</name>
    <dbReference type="NCBI Taxonomy" id="1974521"/>
    <lineage>
        <taxon>Bacteria</taxon>
        <taxon>Candidatus Brenneribacteriota</taxon>
    </lineage>
</organism>
<comment type="caution">
    <text evidence="3">The sequence shown here is derived from an EMBL/GenBank/DDBJ whole genome shotgun (WGS) entry which is preliminary data.</text>
</comment>
<evidence type="ECO:0000256" key="1">
    <source>
        <dbReference type="ARBA" id="ARBA00005662"/>
    </source>
</evidence>
<feature type="domain" description="Capsule synthesis protein CapA" evidence="2">
    <location>
        <begin position="51"/>
        <end position="270"/>
    </location>
</feature>
<reference evidence="4" key="1">
    <citation type="submission" date="2017-09" db="EMBL/GenBank/DDBJ databases">
        <title>Depth-based differentiation of microbial function through sediment-hosted aquifers and enrichment of novel symbionts in the deep terrestrial subsurface.</title>
        <authorList>
            <person name="Probst A.J."/>
            <person name="Ladd B."/>
            <person name="Jarett J.K."/>
            <person name="Geller-Mcgrath D.E."/>
            <person name="Sieber C.M.K."/>
            <person name="Emerson J.B."/>
            <person name="Anantharaman K."/>
            <person name="Thomas B.C."/>
            <person name="Malmstrom R."/>
            <person name="Stieglmeier M."/>
            <person name="Klingl A."/>
            <person name="Woyke T."/>
            <person name="Ryan C.M."/>
            <person name="Banfield J.F."/>
        </authorList>
    </citation>
    <scope>NUCLEOTIDE SEQUENCE [LARGE SCALE GENOMIC DNA]</scope>
</reference>
<name>A0A2H9N3M3_9BACT</name>